<evidence type="ECO:0000313" key="2">
    <source>
        <dbReference type="EMBL" id="CBX31615.1"/>
    </source>
</evidence>
<organism evidence="2">
    <name type="scientific">uncultured Desulfobacterium sp</name>
    <dbReference type="NCBI Taxonomy" id="201089"/>
    <lineage>
        <taxon>Bacteria</taxon>
        <taxon>Pseudomonadati</taxon>
        <taxon>Thermodesulfobacteriota</taxon>
        <taxon>Desulfobacteria</taxon>
        <taxon>Desulfobacterales</taxon>
        <taxon>Desulfobacteriaceae</taxon>
        <taxon>Desulfobacterium</taxon>
        <taxon>environmental samples</taxon>
    </lineage>
</organism>
<dbReference type="Pfam" id="PF02452">
    <property type="entry name" value="PemK_toxin"/>
    <property type="match status" value="1"/>
</dbReference>
<comment type="function">
    <text evidence="1">Toxic component of a type II toxin-antitoxin (TA) system.</text>
</comment>
<dbReference type="GO" id="GO:0016787">
    <property type="term" value="F:hydrolase activity"/>
    <property type="evidence" value="ECO:0007669"/>
    <property type="project" value="UniProtKB-KW"/>
</dbReference>
<reference evidence="2" key="1">
    <citation type="journal article" date="2011" name="Environ. Microbiol.">
        <title>Genomic insights into the metabolic potential of the polycyclic aromatic hydrocarbon degrading sulfate-reducing Deltaproteobacterium N47.</title>
        <authorList>
            <person name="Bergmann F."/>
            <person name="Selesi D."/>
            <person name="Weinmaier T."/>
            <person name="Tischler P."/>
            <person name="Rattei T."/>
            <person name="Meckenstock R.U."/>
        </authorList>
    </citation>
    <scope>NUCLEOTIDE SEQUENCE</scope>
</reference>
<keyword evidence="1" id="KW-0255">Endonuclease</keyword>
<protein>
    <recommendedName>
        <fullName evidence="1">mRNA interferase</fullName>
        <ecNumber evidence="1">3.1.-.-</ecNumber>
    </recommendedName>
</protein>
<dbReference type="AlphaFoldDB" id="E1YK11"/>
<keyword evidence="1" id="KW-0378">Hydrolase</keyword>
<dbReference type="GO" id="GO:0006402">
    <property type="term" value="P:mRNA catabolic process"/>
    <property type="evidence" value="ECO:0007669"/>
    <property type="project" value="TreeGrafter"/>
</dbReference>
<dbReference type="PANTHER" id="PTHR33988:SF2">
    <property type="entry name" value="ENDORIBONUCLEASE MAZF"/>
    <property type="match status" value="1"/>
</dbReference>
<keyword evidence="1" id="KW-0540">Nuclease</keyword>
<dbReference type="PANTHER" id="PTHR33988">
    <property type="entry name" value="ENDORIBONUCLEASE MAZF-RELATED"/>
    <property type="match status" value="1"/>
</dbReference>
<dbReference type="EMBL" id="FR695877">
    <property type="protein sequence ID" value="CBX31615.1"/>
    <property type="molecule type" value="Genomic_DNA"/>
</dbReference>
<proteinExistence type="inferred from homology"/>
<dbReference type="InterPro" id="IPR011067">
    <property type="entry name" value="Plasmid_toxin/cell-grow_inhib"/>
</dbReference>
<dbReference type="GO" id="GO:0016075">
    <property type="term" value="P:rRNA catabolic process"/>
    <property type="evidence" value="ECO:0007669"/>
    <property type="project" value="TreeGrafter"/>
</dbReference>
<sequence length="117" mass="12831">MTLNVKRGEIYYAALDPVVGSETGKTRPVLIIQNDIGNLNSPATIAAVITEYSEKKATYPICVPVGIDTGLNKRSIVNLSQIRTIDIRRLKRPIIAALPDEIMEKVDIALKNSLSLK</sequence>
<evidence type="ECO:0000256" key="1">
    <source>
        <dbReference type="PIRNR" id="PIRNR033490"/>
    </source>
</evidence>
<comment type="similarity">
    <text evidence="1">Belongs to the PemK/MazF family.</text>
</comment>
<dbReference type="GO" id="GO:0003677">
    <property type="term" value="F:DNA binding"/>
    <property type="evidence" value="ECO:0007669"/>
    <property type="project" value="InterPro"/>
</dbReference>
<dbReference type="GO" id="GO:0004521">
    <property type="term" value="F:RNA endonuclease activity"/>
    <property type="evidence" value="ECO:0007669"/>
    <property type="project" value="TreeGrafter"/>
</dbReference>
<dbReference type="InterPro" id="IPR003477">
    <property type="entry name" value="PemK-like"/>
</dbReference>
<dbReference type="EC" id="3.1.-.-" evidence="1"/>
<dbReference type="Gene3D" id="2.30.30.110">
    <property type="match status" value="1"/>
</dbReference>
<dbReference type="SUPFAM" id="SSF50118">
    <property type="entry name" value="Cell growth inhibitor/plasmid maintenance toxic component"/>
    <property type="match status" value="1"/>
</dbReference>
<gene>
    <name evidence="2" type="ORF">N47_E51270</name>
</gene>
<accession>E1YK11</accession>
<name>E1YK11_9BACT</name>
<dbReference type="PIRSF" id="PIRSF033490">
    <property type="entry name" value="MazF"/>
    <property type="match status" value="1"/>
</dbReference>